<evidence type="ECO:0000256" key="2">
    <source>
        <dbReference type="ARBA" id="ARBA00022723"/>
    </source>
</evidence>
<keyword evidence="4" id="KW-0408">Iron</keyword>
<proteinExistence type="predicted"/>
<dbReference type="Gene3D" id="3.50.50.60">
    <property type="entry name" value="FAD/NAD(P)-binding domain"/>
    <property type="match status" value="1"/>
</dbReference>
<sequence>MRTNWRQIEERYDVVVCGGGLAGLCAAVSAARHGAKVCLVQDRPVFGGNSSSEIRVPPQGAASFHAYARETGIVSELLIEERARNHEEPTHDNGWINSVWDMVQYDLVMATPNLSFHLNTAITEVLLADDKTVEAVIGLVNHAETELKLCADMFIDCTGDGMVAALAGCEWRMGTEGRDEFGEPHAPVQGSEAVMGSSIHFKAKDTGRPVPFKAPAWAVTYENPDFFYKQGRWPGELRGGYWWIELSVPWHTIYDNERLRHELTRHVLGVWDWIKNRDPELKEAAANYAIDWMGQVPGKRESRRILGQYFMTEHDPLERTVFPDEIAYGGWFIDLHEPGGLLAPFSERSAIEGHDSAYTAKSYVGPYGIPLRILIAHNMNNLLMAGRNVSVTHAALGTVRVMGTTAVMGQAAGTAAAFAVREGSSMLELSEQSVRNVQQALLRDGCFLPNAVNEDADDLAQSAAIRASSEAKLSGAEPADCTSGAASPNELLRQRRGQWIAVGSDRLEKLSVCLSSEMESVQFVEARLYAVDHIWDYRVEPGSALATAMLTVEPGCEQWVEWQLGLDVSAYKGKYVRLDLCEQPHVRWRQAEAVEPGHVSAYDLGTGRMRRLGTGVTQSFRVEPAQSCYGADQVISGVTRPYRSTNLWRSDQAQPMPQWLELSWEQPVEIGLIELTFPGHLLRDYRSYPALYHDPQCPKDITVEAFVEGNWVGIGSIEGNYQRRRSIVPEFTGQCEHKDHPGDISETAETEKSIRTGRIRVTVQATNGDPAAAIYEIRCYSQASKNMLEVGK</sequence>
<dbReference type="Proteomes" id="UP001519287">
    <property type="component" value="Unassembled WGS sequence"/>
</dbReference>
<dbReference type="PANTHER" id="PTHR43498">
    <property type="entry name" value="FERREDOXIN:COB-COM HETERODISULFIDE REDUCTASE SUBUNIT A"/>
    <property type="match status" value="1"/>
</dbReference>
<comment type="caution">
    <text evidence="6">The sequence shown here is derived from an EMBL/GenBank/DDBJ whole genome shotgun (WGS) entry which is preliminary data.</text>
</comment>
<evidence type="ECO:0008006" key="8">
    <source>
        <dbReference type="Google" id="ProtNLM"/>
    </source>
</evidence>
<keyword evidence="5" id="KW-0411">Iron-sulfur</keyword>
<accession>A0ABS4IQG0</accession>
<evidence type="ECO:0000313" key="6">
    <source>
        <dbReference type="EMBL" id="MBP1989141.1"/>
    </source>
</evidence>
<name>A0ABS4IQG0_9BACL</name>
<keyword evidence="3" id="KW-0560">Oxidoreductase</keyword>
<dbReference type="PANTHER" id="PTHR43498:SF1">
    <property type="entry name" value="COB--COM HETERODISULFIDE REDUCTASE IRON-SULFUR SUBUNIT A"/>
    <property type="match status" value="1"/>
</dbReference>
<dbReference type="InterPro" id="IPR039650">
    <property type="entry name" value="HdrA-like"/>
</dbReference>
<keyword evidence="2" id="KW-0479">Metal-binding</keyword>
<dbReference type="InterPro" id="IPR036188">
    <property type="entry name" value="FAD/NAD-bd_sf"/>
</dbReference>
<dbReference type="RefSeq" id="WP_245375253.1">
    <property type="nucleotide sequence ID" value="NZ_JAGGLB010000002.1"/>
</dbReference>
<keyword evidence="1" id="KW-0004">4Fe-4S</keyword>
<dbReference type="SUPFAM" id="SSF51905">
    <property type="entry name" value="FAD/NAD(P)-binding domain"/>
    <property type="match status" value="1"/>
</dbReference>
<evidence type="ECO:0000256" key="3">
    <source>
        <dbReference type="ARBA" id="ARBA00023002"/>
    </source>
</evidence>
<protein>
    <recommendedName>
        <fullName evidence="8">FAD-dependent oxidoreductase</fullName>
    </recommendedName>
</protein>
<dbReference type="Gene3D" id="2.60.120.260">
    <property type="entry name" value="Galactose-binding domain-like"/>
    <property type="match status" value="1"/>
</dbReference>
<evidence type="ECO:0000256" key="1">
    <source>
        <dbReference type="ARBA" id="ARBA00022485"/>
    </source>
</evidence>
<dbReference type="Pfam" id="PF12831">
    <property type="entry name" value="FAD_oxidored"/>
    <property type="match status" value="1"/>
</dbReference>
<reference evidence="6 7" key="1">
    <citation type="submission" date="2021-03" db="EMBL/GenBank/DDBJ databases">
        <title>Genomic Encyclopedia of Type Strains, Phase IV (KMG-IV): sequencing the most valuable type-strain genomes for metagenomic binning, comparative biology and taxonomic classification.</title>
        <authorList>
            <person name="Goeker M."/>
        </authorList>
    </citation>
    <scope>NUCLEOTIDE SEQUENCE [LARGE SCALE GENOMIC DNA]</scope>
    <source>
        <strain evidence="6 7">DSM 26048</strain>
    </source>
</reference>
<evidence type="ECO:0000313" key="7">
    <source>
        <dbReference type="Proteomes" id="UP001519287"/>
    </source>
</evidence>
<organism evidence="6 7">
    <name type="scientific">Paenibacillus eucommiae</name>
    <dbReference type="NCBI Taxonomy" id="1355755"/>
    <lineage>
        <taxon>Bacteria</taxon>
        <taxon>Bacillati</taxon>
        <taxon>Bacillota</taxon>
        <taxon>Bacilli</taxon>
        <taxon>Bacillales</taxon>
        <taxon>Paenibacillaceae</taxon>
        <taxon>Paenibacillus</taxon>
    </lineage>
</organism>
<keyword evidence="7" id="KW-1185">Reference proteome</keyword>
<evidence type="ECO:0000256" key="5">
    <source>
        <dbReference type="ARBA" id="ARBA00023014"/>
    </source>
</evidence>
<dbReference type="EMBL" id="JAGGLB010000002">
    <property type="protein sequence ID" value="MBP1989141.1"/>
    <property type="molecule type" value="Genomic_DNA"/>
</dbReference>
<evidence type="ECO:0000256" key="4">
    <source>
        <dbReference type="ARBA" id="ARBA00023004"/>
    </source>
</evidence>
<gene>
    <name evidence="6" type="ORF">J2Z66_000736</name>
</gene>